<comment type="subcellular location">
    <subcellularLocation>
        <location evidence="1 7">Cell membrane</location>
        <topology evidence="1 7">Multi-pass membrane protein</topology>
    </subcellularLocation>
</comment>
<keyword evidence="3" id="KW-1003">Cell membrane</keyword>
<evidence type="ECO:0000256" key="7">
    <source>
        <dbReference type="RuleBase" id="RU363032"/>
    </source>
</evidence>
<dbReference type="RefSeq" id="WP_307203683.1">
    <property type="nucleotide sequence ID" value="NZ_JAUSSU010000004.1"/>
</dbReference>
<keyword evidence="2 7" id="KW-0813">Transport</keyword>
<dbReference type="InterPro" id="IPR035906">
    <property type="entry name" value="MetI-like_sf"/>
</dbReference>
<dbReference type="PROSITE" id="PS50928">
    <property type="entry name" value="ABC_TM1"/>
    <property type="match status" value="1"/>
</dbReference>
<evidence type="ECO:0000256" key="1">
    <source>
        <dbReference type="ARBA" id="ARBA00004651"/>
    </source>
</evidence>
<proteinExistence type="inferred from homology"/>
<dbReference type="PANTHER" id="PTHR43744:SF12">
    <property type="entry name" value="ABC TRANSPORTER PERMEASE PROTEIN MG189-RELATED"/>
    <property type="match status" value="1"/>
</dbReference>
<feature type="domain" description="ABC transmembrane type-1" evidence="8">
    <location>
        <begin position="103"/>
        <end position="317"/>
    </location>
</feature>
<evidence type="ECO:0000256" key="6">
    <source>
        <dbReference type="ARBA" id="ARBA00023136"/>
    </source>
</evidence>
<evidence type="ECO:0000313" key="10">
    <source>
        <dbReference type="Proteomes" id="UP001229346"/>
    </source>
</evidence>
<protein>
    <submittedName>
        <fullName evidence="9">Multiple sugar transport system permease protein</fullName>
    </submittedName>
</protein>
<keyword evidence="9" id="KW-0762">Sugar transport</keyword>
<dbReference type="Proteomes" id="UP001229346">
    <property type="component" value="Unassembled WGS sequence"/>
</dbReference>
<feature type="transmembrane region" description="Helical" evidence="7">
    <location>
        <begin position="138"/>
        <end position="160"/>
    </location>
</feature>
<dbReference type="PANTHER" id="PTHR43744">
    <property type="entry name" value="ABC TRANSPORTER PERMEASE PROTEIN MG189-RELATED-RELATED"/>
    <property type="match status" value="1"/>
</dbReference>
<evidence type="ECO:0000256" key="4">
    <source>
        <dbReference type="ARBA" id="ARBA00022692"/>
    </source>
</evidence>
<evidence type="ECO:0000313" key="9">
    <source>
        <dbReference type="EMBL" id="MDQ0112761.1"/>
    </source>
</evidence>
<gene>
    <name evidence="9" type="ORF">J2T15_002196</name>
</gene>
<evidence type="ECO:0000259" key="8">
    <source>
        <dbReference type="PROSITE" id="PS50928"/>
    </source>
</evidence>
<organism evidence="9 10">
    <name type="scientific">Paenibacillus harenae</name>
    <dbReference type="NCBI Taxonomy" id="306543"/>
    <lineage>
        <taxon>Bacteria</taxon>
        <taxon>Bacillati</taxon>
        <taxon>Bacillota</taxon>
        <taxon>Bacilli</taxon>
        <taxon>Bacillales</taxon>
        <taxon>Paenibacillaceae</taxon>
        <taxon>Paenibacillus</taxon>
    </lineage>
</organism>
<dbReference type="CDD" id="cd06261">
    <property type="entry name" value="TM_PBP2"/>
    <property type="match status" value="1"/>
</dbReference>
<feature type="transmembrane region" description="Helical" evidence="7">
    <location>
        <begin position="298"/>
        <end position="318"/>
    </location>
</feature>
<keyword evidence="4 7" id="KW-0812">Transmembrane</keyword>
<accession>A0ABT9TZH7</accession>
<comment type="caution">
    <text evidence="9">The sequence shown here is derived from an EMBL/GenBank/DDBJ whole genome shotgun (WGS) entry which is preliminary data.</text>
</comment>
<dbReference type="EMBL" id="JAUSSU010000004">
    <property type="protein sequence ID" value="MDQ0112761.1"/>
    <property type="molecule type" value="Genomic_DNA"/>
</dbReference>
<name>A0ABT9TZH7_PAEHA</name>
<comment type="similarity">
    <text evidence="7">Belongs to the binding-protein-dependent transport system permease family.</text>
</comment>
<keyword evidence="10" id="KW-1185">Reference proteome</keyword>
<dbReference type="SUPFAM" id="SSF161098">
    <property type="entry name" value="MetI-like"/>
    <property type="match status" value="1"/>
</dbReference>
<feature type="transmembrane region" description="Helical" evidence="7">
    <location>
        <begin position="38"/>
        <end position="60"/>
    </location>
</feature>
<keyword evidence="5 7" id="KW-1133">Transmembrane helix</keyword>
<sequence>MDSSKRSGKRLPAAAASAAATAARWNDRHNPIEKAKHWLWVIVRTVLVTGICFVILYPILTKLSIALRNKQDMFDATVVWLPRHLTLENIQTVMDYLRYPEAVTNTLLLSIGTSLLQLVSCALAGYGFARLRFRGSGLLFGIVIFTIVVPPQTIMVPTYLHYRFFDVFGLYGLFTGSKGVNLLESFWPFFISSGLAMGLKNGLYIFIFRQFFRSLPKDLEEAAYVDGAGIPGTFVRVMLPNAAPGIATVLLFSFIWQWNDSYFVNLFAPNYTLLARMLDLLPGAVRPEYVGGISHTSLYLNTGILLGIMPIFILYLFAQKYFVESVERTGLVG</sequence>
<dbReference type="Pfam" id="PF00528">
    <property type="entry name" value="BPD_transp_1"/>
    <property type="match status" value="1"/>
</dbReference>
<reference evidence="9 10" key="1">
    <citation type="submission" date="2023-07" db="EMBL/GenBank/DDBJ databases">
        <title>Sorghum-associated microbial communities from plants grown in Nebraska, USA.</title>
        <authorList>
            <person name="Schachtman D."/>
        </authorList>
    </citation>
    <scope>NUCLEOTIDE SEQUENCE [LARGE SCALE GENOMIC DNA]</scope>
    <source>
        <strain evidence="9 10">CC482</strain>
    </source>
</reference>
<feature type="transmembrane region" description="Helical" evidence="7">
    <location>
        <begin position="186"/>
        <end position="207"/>
    </location>
</feature>
<evidence type="ECO:0000256" key="5">
    <source>
        <dbReference type="ARBA" id="ARBA00022989"/>
    </source>
</evidence>
<dbReference type="Gene3D" id="1.10.3720.10">
    <property type="entry name" value="MetI-like"/>
    <property type="match status" value="1"/>
</dbReference>
<feature type="transmembrane region" description="Helical" evidence="7">
    <location>
        <begin position="107"/>
        <end position="126"/>
    </location>
</feature>
<feature type="transmembrane region" description="Helical" evidence="7">
    <location>
        <begin position="238"/>
        <end position="258"/>
    </location>
</feature>
<keyword evidence="6 7" id="KW-0472">Membrane</keyword>
<evidence type="ECO:0000256" key="3">
    <source>
        <dbReference type="ARBA" id="ARBA00022475"/>
    </source>
</evidence>
<evidence type="ECO:0000256" key="2">
    <source>
        <dbReference type="ARBA" id="ARBA00022448"/>
    </source>
</evidence>
<dbReference type="InterPro" id="IPR000515">
    <property type="entry name" value="MetI-like"/>
</dbReference>